<dbReference type="eggNOG" id="COG0168">
    <property type="taxonomic scope" value="Bacteria"/>
</dbReference>
<gene>
    <name evidence="9" type="ordered locus">MYPE8660</name>
</gene>
<keyword evidence="7 8" id="KW-0472">Membrane</keyword>
<keyword evidence="6" id="KW-0406">Ion transport</keyword>
<feature type="transmembrane region" description="Helical" evidence="8">
    <location>
        <begin position="312"/>
        <end position="333"/>
    </location>
</feature>
<dbReference type="KEGG" id="mpe:MYPE8660"/>
<dbReference type="Proteomes" id="UP000002522">
    <property type="component" value="Chromosome"/>
</dbReference>
<feature type="transmembrane region" description="Helical" evidence="8">
    <location>
        <begin position="367"/>
        <end position="389"/>
    </location>
</feature>
<proteinExistence type="predicted"/>
<dbReference type="STRING" id="272633.gene:10731988"/>
<comment type="subcellular location">
    <subcellularLocation>
        <location evidence="1">Cell membrane</location>
        <topology evidence="1">Multi-pass membrane protein</topology>
    </subcellularLocation>
</comment>
<name>Q8EUQ4_MALP2</name>
<feature type="transmembrane region" description="Helical" evidence="8">
    <location>
        <begin position="472"/>
        <end position="492"/>
    </location>
</feature>
<dbReference type="InterPro" id="IPR003445">
    <property type="entry name" value="Cat_transpt"/>
</dbReference>
<accession>Q8EUQ4</accession>
<evidence type="ECO:0000313" key="9">
    <source>
        <dbReference type="EMBL" id="BAC44658.1"/>
    </source>
</evidence>
<keyword evidence="5 8" id="KW-1133">Transmembrane helix</keyword>
<dbReference type="GO" id="GO:0008324">
    <property type="term" value="F:monoatomic cation transmembrane transporter activity"/>
    <property type="evidence" value="ECO:0007669"/>
    <property type="project" value="InterPro"/>
</dbReference>
<keyword evidence="2" id="KW-0813">Transport</keyword>
<keyword evidence="4 8" id="KW-0812">Transmembrane</keyword>
<organism evidence="9 10">
    <name type="scientific">Malacoplasma penetrans (strain HF-2)</name>
    <name type="common">Mycoplasma penetrans</name>
    <dbReference type="NCBI Taxonomy" id="272633"/>
    <lineage>
        <taxon>Bacteria</taxon>
        <taxon>Bacillati</taxon>
        <taxon>Mycoplasmatota</taxon>
        <taxon>Mycoplasmoidales</taxon>
        <taxon>Mycoplasmoidaceae</taxon>
        <taxon>Malacoplasma</taxon>
    </lineage>
</organism>
<feature type="transmembrane region" description="Helical" evidence="8">
    <location>
        <begin position="131"/>
        <end position="155"/>
    </location>
</feature>
<evidence type="ECO:0000256" key="6">
    <source>
        <dbReference type="ARBA" id="ARBA00023065"/>
    </source>
</evidence>
<dbReference type="PANTHER" id="PTHR32024:SF1">
    <property type="entry name" value="KTR SYSTEM POTASSIUM UPTAKE PROTEIN B"/>
    <property type="match status" value="1"/>
</dbReference>
<protein>
    <submittedName>
        <fullName evidence="9">Trk-type cation transport protein</fullName>
    </submittedName>
</protein>
<evidence type="ECO:0000256" key="2">
    <source>
        <dbReference type="ARBA" id="ARBA00022448"/>
    </source>
</evidence>
<dbReference type="GO" id="GO:0005886">
    <property type="term" value="C:plasma membrane"/>
    <property type="evidence" value="ECO:0007669"/>
    <property type="project" value="UniProtKB-SubCell"/>
</dbReference>
<feature type="transmembrane region" description="Helical" evidence="8">
    <location>
        <begin position="610"/>
        <end position="634"/>
    </location>
</feature>
<evidence type="ECO:0000256" key="8">
    <source>
        <dbReference type="SAM" id="Phobius"/>
    </source>
</evidence>
<dbReference type="PANTHER" id="PTHR32024">
    <property type="entry name" value="TRK SYSTEM POTASSIUM UPTAKE PROTEIN TRKG-RELATED"/>
    <property type="match status" value="1"/>
</dbReference>
<dbReference type="FunCoup" id="Q8EUQ4">
    <property type="interactions" value="123"/>
</dbReference>
<feature type="transmembrane region" description="Helical" evidence="8">
    <location>
        <begin position="44"/>
        <end position="63"/>
    </location>
</feature>
<dbReference type="EMBL" id="BA000026">
    <property type="protein sequence ID" value="BAC44658.1"/>
    <property type="molecule type" value="Genomic_DNA"/>
</dbReference>
<dbReference type="GO" id="GO:0030001">
    <property type="term" value="P:metal ion transport"/>
    <property type="evidence" value="ECO:0007669"/>
    <property type="project" value="UniProtKB-ARBA"/>
</dbReference>
<sequence length="654" mass="74265">MKLNVKNIKRKIRKLHFSFKNHHFFFSDKWKNLLMMHWTYPKKIFLGILLIWLVGAILLYTPISFNYESYQYINNEYVFNLKETTIDQYMNSATAMHEYHFNFLKAIFTSASAFTNTGLSVIPSAGTYLSFFGQFIVFVLIEIGGFGYISLFYLIGKSLRKITKKDLFGTSLLNIERGGTKVSNSPKMIVRIFFVFIIIQIVFSLIFSGMFYSIPFYEQQSWAHFINTNSWTQIQYNVGGKIIQITPGDGFNEKANDLLSLTFDSNTLVKTYHNYPVSLWYSIFLTGSAVNNAGFDLFGYTSLQFLRNSNGISIQVLMLILIVIGGIGFPILYDLSNQVEWLIKYKIMYKIFKKQEYARFLKPKLSVFSKLCLWSALIVSAVSLAILYLTEYVGSNSYVGFEMNDSNIITGGSFFQNNISLINYPISANVQWSDGSSSLVSFWHGDPSLNKNFSIFFNCIASRSSGFSTVNFQNMTEASIVVLAILMFIGTSPSSTGAGIRTTTLFIMIKSLLSWYRGVEKTSMFKRKIPIKTIKESYMVFLSAVILVLVCTSIVFITSAHLINGKNLVADEYSSSNKIFNFSSFFFEICSAFGTSGNSMGITGSSSIQWWNLVILVILMYVGQMSMSAANLLFARKVPKKQESFYLEEDIRIG</sequence>
<dbReference type="Pfam" id="PF02386">
    <property type="entry name" value="TrkH"/>
    <property type="match status" value="1"/>
</dbReference>
<evidence type="ECO:0000256" key="4">
    <source>
        <dbReference type="ARBA" id="ARBA00022692"/>
    </source>
</evidence>
<dbReference type="RefSeq" id="WP_011077687.1">
    <property type="nucleotide sequence ID" value="NC_004432.1"/>
</dbReference>
<evidence type="ECO:0000313" key="10">
    <source>
        <dbReference type="Proteomes" id="UP000002522"/>
    </source>
</evidence>
<feature type="transmembrane region" description="Helical" evidence="8">
    <location>
        <begin position="537"/>
        <end position="563"/>
    </location>
</feature>
<evidence type="ECO:0000256" key="1">
    <source>
        <dbReference type="ARBA" id="ARBA00004651"/>
    </source>
</evidence>
<feature type="transmembrane region" description="Helical" evidence="8">
    <location>
        <begin position="498"/>
        <end position="516"/>
    </location>
</feature>
<evidence type="ECO:0000256" key="7">
    <source>
        <dbReference type="ARBA" id="ARBA00023136"/>
    </source>
</evidence>
<evidence type="ECO:0000256" key="3">
    <source>
        <dbReference type="ARBA" id="ARBA00022475"/>
    </source>
</evidence>
<dbReference type="AlphaFoldDB" id="Q8EUQ4"/>
<keyword evidence="10" id="KW-1185">Reference proteome</keyword>
<feature type="transmembrane region" description="Helical" evidence="8">
    <location>
        <begin position="279"/>
        <end position="300"/>
    </location>
</feature>
<evidence type="ECO:0000256" key="5">
    <source>
        <dbReference type="ARBA" id="ARBA00022989"/>
    </source>
</evidence>
<feature type="transmembrane region" description="Helical" evidence="8">
    <location>
        <begin position="192"/>
        <end position="214"/>
    </location>
</feature>
<reference evidence="9 10" key="1">
    <citation type="journal article" date="2002" name="Nucleic Acids Res.">
        <title>The complete genomic sequence of Mycoplasma penetrans, an intracellular bacterial pathogen in humans.</title>
        <authorList>
            <person name="Sasaki Y."/>
            <person name="Ishikawa J."/>
            <person name="Yamashita A."/>
            <person name="Oshima K."/>
            <person name="Kenri T."/>
            <person name="Furuya K."/>
            <person name="Yoshino C."/>
            <person name="Horino A."/>
            <person name="Shiba T."/>
            <person name="Sasaki T."/>
            <person name="Hattori M."/>
        </authorList>
    </citation>
    <scope>NUCLEOTIDE SEQUENCE [LARGE SCALE GENOMIC DNA]</scope>
    <source>
        <strain evidence="9 10">HF-2</strain>
    </source>
</reference>
<dbReference type="HOGENOM" id="CLU_026429_0_1_14"/>
<dbReference type="InParanoid" id="Q8EUQ4"/>
<keyword evidence="3" id="KW-1003">Cell membrane</keyword>